<dbReference type="EnsemblBacteria" id="AAP99115">
    <property type="protein sequence ID" value="AAP99115"/>
    <property type="gene ID" value="Pro_0069"/>
</dbReference>
<dbReference type="KEGG" id="pma:Pro_0069"/>
<dbReference type="STRING" id="167539.Pro_0069"/>
<dbReference type="PATRIC" id="fig|167539.5.peg.73"/>
<sequence>MNESIELSLQYQFQAEKLRRTIQECNDIDLLKRISIQLLELNKKKTSIAQIASKMAFEAEQRNLNDSK</sequence>
<dbReference type="RefSeq" id="WP_011124224.1">
    <property type="nucleotide sequence ID" value="NC_005042.1"/>
</dbReference>
<dbReference type="eggNOG" id="ENOG5032MDG">
    <property type="taxonomic scope" value="Bacteria"/>
</dbReference>
<protein>
    <submittedName>
        <fullName evidence="1">Uncharacterized protein</fullName>
    </submittedName>
</protein>
<name>Q7VEE4_PROMA</name>
<dbReference type="OrthoDB" id="6693at1218"/>
<organism evidence="1 2">
    <name type="scientific">Prochlorococcus marinus (strain SARG / CCMP1375 / SS120)</name>
    <dbReference type="NCBI Taxonomy" id="167539"/>
    <lineage>
        <taxon>Bacteria</taxon>
        <taxon>Bacillati</taxon>
        <taxon>Cyanobacteriota</taxon>
        <taxon>Cyanophyceae</taxon>
        <taxon>Synechococcales</taxon>
        <taxon>Prochlorococcaceae</taxon>
        <taxon>Prochlorococcus</taxon>
    </lineage>
</organism>
<keyword evidence="2" id="KW-1185">Reference proteome</keyword>
<dbReference type="Proteomes" id="UP000001420">
    <property type="component" value="Chromosome"/>
</dbReference>
<reference evidence="1 2" key="1">
    <citation type="journal article" date="2003" name="Proc. Natl. Acad. Sci. U.S.A.">
        <title>Genome sequence of the cyanobacterium Prochlorococcus marinus SS120, a nearly minimal oxyphototrophic genome.</title>
        <authorList>
            <person name="Dufresne A."/>
            <person name="Salanoubat M."/>
            <person name="Partensky F."/>
            <person name="Artiguenave F."/>
            <person name="Axmann I.M."/>
            <person name="Barbe V."/>
            <person name="Duprat S."/>
            <person name="Galperin M.Y."/>
            <person name="Koonin E.V."/>
            <person name="Le Gall F."/>
            <person name="Makarova K.S."/>
            <person name="Ostrowski M."/>
            <person name="Oztas S."/>
            <person name="Robert C."/>
            <person name="Rogozin I.B."/>
            <person name="Scanlan D.J."/>
            <person name="Tandeau de Marsac N."/>
            <person name="Weissenbach J."/>
            <person name="Wincker P."/>
            <person name="Wolf Y.I."/>
            <person name="Hess W.R."/>
        </authorList>
    </citation>
    <scope>NUCLEOTIDE SEQUENCE [LARGE SCALE GENOMIC DNA]</scope>
    <source>
        <strain evidence="2">SARG / CCMP1375 / SS120</strain>
    </source>
</reference>
<proteinExistence type="predicted"/>
<accession>Q7VEE4</accession>
<evidence type="ECO:0000313" key="2">
    <source>
        <dbReference type="Proteomes" id="UP000001420"/>
    </source>
</evidence>
<dbReference type="EMBL" id="AE017126">
    <property type="protein sequence ID" value="AAP99115.1"/>
    <property type="molecule type" value="Genomic_DNA"/>
</dbReference>
<gene>
    <name evidence="1" type="ordered locus">Pro_0069</name>
</gene>
<dbReference type="AlphaFoldDB" id="Q7VEE4"/>
<evidence type="ECO:0000313" key="1">
    <source>
        <dbReference type="EMBL" id="AAP99115.1"/>
    </source>
</evidence>
<dbReference type="HOGENOM" id="CLU_190799_0_0_3"/>